<reference evidence="2" key="1">
    <citation type="submission" date="2016-10" db="EMBL/GenBank/DDBJ databases">
        <authorList>
            <person name="Varghese N."/>
            <person name="Submissions S."/>
        </authorList>
    </citation>
    <scope>NUCLEOTIDE SEQUENCE [LARGE SCALE GENOMIC DNA]</scope>
    <source>
        <strain evidence="2">CGMCC 1.7715</strain>
    </source>
</reference>
<dbReference type="EMBL" id="FOWZ01000004">
    <property type="protein sequence ID" value="SFP35148.1"/>
    <property type="molecule type" value="Genomic_DNA"/>
</dbReference>
<dbReference type="RefSeq" id="WP_177201902.1">
    <property type="nucleotide sequence ID" value="NZ_FOWZ01000004.1"/>
</dbReference>
<dbReference type="Proteomes" id="UP000199331">
    <property type="component" value="Unassembled WGS sequence"/>
</dbReference>
<gene>
    <name evidence="1" type="ORF">SAMN04488060_2515</name>
</gene>
<accession>A0A1I5PM32</accession>
<keyword evidence="2" id="KW-1185">Reference proteome</keyword>
<evidence type="ECO:0000313" key="1">
    <source>
        <dbReference type="EMBL" id="SFP35148.1"/>
    </source>
</evidence>
<evidence type="ECO:0000313" key="2">
    <source>
        <dbReference type="Proteomes" id="UP000199331"/>
    </source>
</evidence>
<dbReference type="STRING" id="604088.SAMN04488060_2515"/>
<proteinExistence type="predicted"/>
<name>A0A1I5PM32_9SPHN</name>
<sequence length="53" mass="5651">MDLPKIDISSLPGLDTVTGLFGSLSAHGGPTVDDRVVVIMVYVYETVDPEAFL</sequence>
<organism evidence="1 2">
    <name type="scientific">Qipengyuania nanhaisediminis</name>
    <dbReference type="NCBI Taxonomy" id="604088"/>
    <lineage>
        <taxon>Bacteria</taxon>
        <taxon>Pseudomonadati</taxon>
        <taxon>Pseudomonadota</taxon>
        <taxon>Alphaproteobacteria</taxon>
        <taxon>Sphingomonadales</taxon>
        <taxon>Erythrobacteraceae</taxon>
        <taxon>Qipengyuania</taxon>
    </lineage>
</organism>
<protein>
    <submittedName>
        <fullName evidence="1">Uncharacterized protein</fullName>
    </submittedName>
</protein>
<dbReference type="AlphaFoldDB" id="A0A1I5PM32"/>